<evidence type="ECO:0000256" key="5">
    <source>
        <dbReference type="ARBA" id="ARBA00022840"/>
    </source>
</evidence>
<dbReference type="AlphaFoldDB" id="A0A7J7L8Z5"/>
<evidence type="ECO:0000313" key="7">
    <source>
        <dbReference type="EMBL" id="KAF6139024.1"/>
    </source>
</evidence>
<dbReference type="PANTHER" id="PTHR20861:SF1">
    <property type="entry name" value="HOMOSERINE KINASE"/>
    <property type="match status" value="1"/>
</dbReference>
<evidence type="ECO:0000256" key="2">
    <source>
        <dbReference type="ARBA" id="ARBA00022679"/>
    </source>
</evidence>
<dbReference type="InterPro" id="IPR014721">
    <property type="entry name" value="Ribsml_uS5_D2-typ_fold_subgr"/>
</dbReference>
<keyword evidence="8" id="KW-1185">Reference proteome</keyword>
<accession>A0A7J7L8Z5</accession>
<dbReference type="Proteomes" id="UP000541444">
    <property type="component" value="Unassembled WGS sequence"/>
</dbReference>
<dbReference type="GO" id="GO:0016301">
    <property type="term" value="F:kinase activity"/>
    <property type="evidence" value="ECO:0007669"/>
    <property type="project" value="UniProtKB-KW"/>
</dbReference>
<reference evidence="7 8" key="1">
    <citation type="journal article" date="2020" name="IScience">
        <title>Genome Sequencing of the Endangered Kingdonia uniflora (Circaeasteraceae, Ranunculales) Reveals Potential Mechanisms of Evolutionary Specialization.</title>
        <authorList>
            <person name="Sun Y."/>
            <person name="Deng T."/>
            <person name="Zhang A."/>
            <person name="Moore M.J."/>
            <person name="Landis J.B."/>
            <person name="Lin N."/>
            <person name="Zhang H."/>
            <person name="Zhang X."/>
            <person name="Huang J."/>
            <person name="Zhang X."/>
            <person name="Sun H."/>
            <person name="Wang H."/>
        </authorList>
    </citation>
    <scope>NUCLEOTIDE SEQUENCE [LARGE SCALE GENOMIC DNA]</scope>
    <source>
        <strain evidence="7">TB1705</strain>
        <tissue evidence="7">Leaf</tissue>
    </source>
</reference>
<evidence type="ECO:0000256" key="1">
    <source>
        <dbReference type="ARBA" id="ARBA00022605"/>
    </source>
</evidence>
<gene>
    <name evidence="7" type="ORF">GIB67_010750</name>
</gene>
<dbReference type="InterPro" id="IPR006204">
    <property type="entry name" value="GHMP_kinase_N_dom"/>
</dbReference>
<dbReference type="PANTHER" id="PTHR20861">
    <property type="entry name" value="HOMOSERINE/4-DIPHOSPHOCYTIDYL-2-C-METHYL-D-ERYTHRITOL KINASE"/>
    <property type="match status" value="1"/>
</dbReference>
<dbReference type="GO" id="GO:0008652">
    <property type="term" value="P:amino acid biosynthetic process"/>
    <property type="evidence" value="ECO:0007669"/>
    <property type="project" value="UniProtKB-KW"/>
</dbReference>
<evidence type="ECO:0000256" key="3">
    <source>
        <dbReference type="ARBA" id="ARBA00022741"/>
    </source>
</evidence>
<dbReference type="InterPro" id="IPR020568">
    <property type="entry name" value="Ribosomal_Su5_D2-typ_SF"/>
</dbReference>
<dbReference type="GO" id="GO:0005524">
    <property type="term" value="F:ATP binding"/>
    <property type="evidence" value="ECO:0007669"/>
    <property type="project" value="UniProtKB-KW"/>
</dbReference>
<organism evidence="7 8">
    <name type="scientific">Kingdonia uniflora</name>
    <dbReference type="NCBI Taxonomy" id="39325"/>
    <lineage>
        <taxon>Eukaryota</taxon>
        <taxon>Viridiplantae</taxon>
        <taxon>Streptophyta</taxon>
        <taxon>Embryophyta</taxon>
        <taxon>Tracheophyta</taxon>
        <taxon>Spermatophyta</taxon>
        <taxon>Magnoliopsida</taxon>
        <taxon>Ranunculales</taxon>
        <taxon>Circaeasteraceae</taxon>
        <taxon>Kingdonia</taxon>
    </lineage>
</organism>
<dbReference type="SUPFAM" id="SSF54211">
    <property type="entry name" value="Ribosomal protein S5 domain 2-like"/>
    <property type="match status" value="1"/>
</dbReference>
<evidence type="ECO:0000259" key="6">
    <source>
        <dbReference type="Pfam" id="PF00288"/>
    </source>
</evidence>
<keyword evidence="4" id="KW-0418">Kinase</keyword>
<keyword evidence="1" id="KW-0028">Amino-acid biosynthesis</keyword>
<evidence type="ECO:0000256" key="4">
    <source>
        <dbReference type="ARBA" id="ARBA00022777"/>
    </source>
</evidence>
<feature type="domain" description="GHMP kinase N-terminal" evidence="6">
    <location>
        <begin position="12"/>
        <end position="66"/>
    </location>
</feature>
<keyword evidence="5" id="KW-0067">ATP-binding</keyword>
<dbReference type="Pfam" id="PF00288">
    <property type="entry name" value="GHMP_kinases_N"/>
    <property type="match status" value="1"/>
</dbReference>
<keyword evidence="2" id="KW-0808">Transferase</keyword>
<comment type="caution">
    <text evidence="7">The sequence shown here is derived from an EMBL/GenBank/DDBJ whole genome shotgun (WGS) entry which is preliminary data.</text>
</comment>
<protein>
    <recommendedName>
        <fullName evidence="6">GHMP kinase N-terminal domain-containing protein</fullName>
    </recommendedName>
</protein>
<dbReference type="Gene3D" id="3.30.230.10">
    <property type="match status" value="1"/>
</dbReference>
<name>A0A7J7L8Z5_9MAGN</name>
<proteinExistence type="predicted"/>
<evidence type="ECO:0000313" key="8">
    <source>
        <dbReference type="Proteomes" id="UP000541444"/>
    </source>
</evidence>
<sequence>MQILGVRSMSLLILLKKGLPLGSRLGLSIMSVAATAAAINKMFGGVLSKSKLVLAGLESEARISGTGNNGWVCFDS</sequence>
<dbReference type="EMBL" id="JACGCM010002535">
    <property type="protein sequence ID" value="KAF6139024.1"/>
    <property type="molecule type" value="Genomic_DNA"/>
</dbReference>
<keyword evidence="3" id="KW-0547">Nucleotide-binding</keyword>